<feature type="non-terminal residue" evidence="1">
    <location>
        <position position="180"/>
    </location>
</feature>
<dbReference type="Gene3D" id="2.60.40.4070">
    <property type="match status" value="1"/>
</dbReference>
<accession>A0A0F9CGQ6</accession>
<gene>
    <name evidence="1" type="ORF">LCGC14_2668510</name>
</gene>
<dbReference type="EMBL" id="LAZR01046721">
    <property type="protein sequence ID" value="KKK95866.1"/>
    <property type="molecule type" value="Genomic_DNA"/>
</dbReference>
<name>A0A0F9CGQ6_9ZZZZ</name>
<dbReference type="AlphaFoldDB" id="A0A0F9CGQ6"/>
<comment type="caution">
    <text evidence="1">The sequence shown here is derived from an EMBL/GenBank/DDBJ whole genome shotgun (WGS) entry which is preliminary data.</text>
</comment>
<reference evidence="1" key="1">
    <citation type="journal article" date="2015" name="Nature">
        <title>Complex archaea that bridge the gap between prokaryotes and eukaryotes.</title>
        <authorList>
            <person name="Spang A."/>
            <person name="Saw J.H."/>
            <person name="Jorgensen S.L."/>
            <person name="Zaremba-Niedzwiedzka K."/>
            <person name="Martijn J."/>
            <person name="Lind A.E."/>
            <person name="van Eijk R."/>
            <person name="Schleper C."/>
            <person name="Guy L."/>
            <person name="Ettema T.J."/>
        </authorList>
    </citation>
    <scope>NUCLEOTIDE SEQUENCE</scope>
</reference>
<proteinExistence type="predicted"/>
<protein>
    <submittedName>
        <fullName evidence="1">Uncharacterized protein</fullName>
    </submittedName>
</protein>
<sequence>MRATARIISVLLLATGQAAAGAEQTVKFTTPPTVSRAGGAVTVKFAVGGKTDVEVAIVSRKGEVVRHLAAGVLGGDADPPAPLKGGLSQTLAWDGKDDYGEPVTDAAGCSVRVRIGMAVKLDRVVGGDPYAYWSEHSFQGDHALWRVTGLEAKGDGNVYLIGNVNAYGGPAIRRYSAEGE</sequence>
<evidence type="ECO:0000313" key="1">
    <source>
        <dbReference type="EMBL" id="KKK95866.1"/>
    </source>
</evidence>
<organism evidence="1">
    <name type="scientific">marine sediment metagenome</name>
    <dbReference type="NCBI Taxonomy" id="412755"/>
    <lineage>
        <taxon>unclassified sequences</taxon>
        <taxon>metagenomes</taxon>
        <taxon>ecological metagenomes</taxon>
    </lineage>
</organism>